<evidence type="ECO:0000256" key="6">
    <source>
        <dbReference type="ARBA" id="ARBA00022777"/>
    </source>
</evidence>
<dbReference type="SMART" id="SM00408">
    <property type="entry name" value="IGc2"/>
    <property type="match status" value="2"/>
</dbReference>
<dbReference type="GO" id="GO:0005634">
    <property type="term" value="C:nucleus"/>
    <property type="evidence" value="ECO:0007669"/>
    <property type="project" value="TreeGrafter"/>
</dbReference>
<evidence type="ECO:0000313" key="15">
    <source>
        <dbReference type="RefSeq" id="XP_028258338.1"/>
    </source>
</evidence>
<dbReference type="RefSeq" id="XP_028258339.1">
    <property type="nucleotide sequence ID" value="XM_028402538.1"/>
</dbReference>
<protein>
    <recommendedName>
        <fullName evidence="2">non-specific serine/threonine protein kinase</fullName>
        <ecNumber evidence="2">2.7.11.1</ecNumber>
    </recommendedName>
</protein>
<feature type="compositionally biased region" description="Polar residues" evidence="11">
    <location>
        <begin position="1612"/>
        <end position="1621"/>
    </location>
</feature>
<keyword evidence="5" id="KW-0677">Repeat</keyword>
<dbReference type="GO" id="GO:0005524">
    <property type="term" value="F:ATP binding"/>
    <property type="evidence" value="ECO:0007669"/>
    <property type="project" value="InterPro"/>
</dbReference>
<comment type="catalytic activity">
    <reaction evidence="9">
        <text>L-threonyl-[protein] + ATP = O-phospho-L-threonyl-[protein] + ADP + H(+)</text>
        <dbReference type="Rhea" id="RHEA:46608"/>
        <dbReference type="Rhea" id="RHEA-COMP:11060"/>
        <dbReference type="Rhea" id="RHEA-COMP:11605"/>
        <dbReference type="ChEBI" id="CHEBI:15378"/>
        <dbReference type="ChEBI" id="CHEBI:30013"/>
        <dbReference type="ChEBI" id="CHEBI:30616"/>
        <dbReference type="ChEBI" id="CHEBI:61977"/>
        <dbReference type="ChEBI" id="CHEBI:456216"/>
        <dbReference type="EC" id="2.7.11.1"/>
    </reaction>
</comment>
<feature type="compositionally biased region" description="Low complexity" evidence="11">
    <location>
        <begin position="9"/>
        <end position="21"/>
    </location>
</feature>
<name>A0A6P7HXI6_9TELE</name>
<dbReference type="InterPro" id="IPR013098">
    <property type="entry name" value="Ig_I-set"/>
</dbReference>
<evidence type="ECO:0000256" key="10">
    <source>
        <dbReference type="ARBA" id="ARBA00048679"/>
    </source>
</evidence>
<feature type="compositionally biased region" description="Basic and acidic residues" evidence="11">
    <location>
        <begin position="729"/>
        <end position="751"/>
    </location>
</feature>
<feature type="region of interest" description="Disordered" evidence="11">
    <location>
        <begin position="303"/>
        <end position="322"/>
    </location>
</feature>
<feature type="region of interest" description="Disordered" evidence="11">
    <location>
        <begin position="1070"/>
        <end position="1121"/>
    </location>
</feature>
<gene>
    <name evidence="15 16" type="primary">LOC114433818</name>
</gene>
<feature type="domain" description="Ig-like" evidence="12">
    <location>
        <begin position="59"/>
        <end position="150"/>
    </location>
</feature>
<organism evidence="14 15">
    <name type="scientific">Parambassis ranga</name>
    <name type="common">Indian glassy fish</name>
    <dbReference type="NCBI Taxonomy" id="210632"/>
    <lineage>
        <taxon>Eukaryota</taxon>
        <taxon>Metazoa</taxon>
        <taxon>Chordata</taxon>
        <taxon>Craniata</taxon>
        <taxon>Vertebrata</taxon>
        <taxon>Euteleostomi</taxon>
        <taxon>Actinopterygii</taxon>
        <taxon>Neopterygii</taxon>
        <taxon>Teleostei</taxon>
        <taxon>Neoteleostei</taxon>
        <taxon>Acanthomorphata</taxon>
        <taxon>Ovalentaria</taxon>
        <taxon>Ambassidae</taxon>
        <taxon>Parambassis</taxon>
    </lineage>
</organism>
<evidence type="ECO:0000259" key="13">
    <source>
        <dbReference type="PROSITE" id="PS51158"/>
    </source>
</evidence>
<dbReference type="SMART" id="SM00811">
    <property type="entry name" value="Alpha_kinase"/>
    <property type="match status" value="1"/>
</dbReference>
<dbReference type="SUPFAM" id="SSF48726">
    <property type="entry name" value="Immunoglobulin"/>
    <property type="match status" value="2"/>
</dbReference>
<proteinExistence type="inferred from homology"/>
<keyword evidence="14" id="KW-1185">Reference proteome</keyword>
<dbReference type="RefSeq" id="XP_028258338.1">
    <property type="nucleotide sequence ID" value="XM_028402537.1"/>
</dbReference>
<dbReference type="CTD" id="100534893"/>
<dbReference type="Proteomes" id="UP000515145">
    <property type="component" value="Chromosome 3"/>
</dbReference>
<keyword evidence="7" id="KW-1015">Disulfide bond</keyword>
<dbReference type="InterPro" id="IPR011009">
    <property type="entry name" value="Kinase-like_dom_sf"/>
</dbReference>
<comment type="similarity">
    <text evidence="1">Belongs to the protein kinase superfamily. Alpha-type protein kinase family. ALPK subfamily.</text>
</comment>
<evidence type="ECO:0000256" key="11">
    <source>
        <dbReference type="SAM" id="MobiDB-lite"/>
    </source>
</evidence>
<evidence type="ECO:0000313" key="16">
    <source>
        <dbReference type="RefSeq" id="XP_028258339.1"/>
    </source>
</evidence>
<feature type="compositionally biased region" description="Basic and acidic residues" evidence="11">
    <location>
        <begin position="1196"/>
        <end position="1211"/>
    </location>
</feature>
<evidence type="ECO:0000256" key="7">
    <source>
        <dbReference type="ARBA" id="ARBA00023157"/>
    </source>
</evidence>
<dbReference type="PROSITE" id="PS50835">
    <property type="entry name" value="IG_LIKE"/>
    <property type="match status" value="2"/>
</dbReference>
<sequence>MGSRRTTTRSSLGNGRSNNGGDVSGSSRPGGCSYLSNVRPETRSTLCSVMAQLTEETQPSFETTLKSKAVSEKCNVKFTCVVTGYPAPQVMWYKDDIQLDRYCGLPKYEIFRNGQNHTLHIYNCTVEDAAIYQASAMNSKGIVSCSGVLEVGEMNEFKIHQRYFNKLKQKAENRRRETEGKENQEPLRTISPDRTQRKRRSTMEAFLSTPSSMEEEGNEKNHDTCLEAEARLQEATVEEVKEKPLPVANGAVAAVTNEQAISDNGSKGGTYDSAQKIFTALQTKTPFVKKKIKISNSTESTKADFQGERVSGERKATEEPSLSLAPACTEAVQMRGNSEEFMEVENIVNSSTLVNMIDEQQKSATEEAKLTERLSKNENKGTEEIVSTWKEELTASVPHGAHPSTGHTVSGTAGKRAAKQEQKAGLKGTQEIIIQQSQILCSPSTHVKSSVAPTPQSMLKEDIQTTEHGTAMDVDVESKASSDGSLAHQHDESVDTLCDTKTAVRQRERAGDQLSEKETRPCQKKVSASQPALPSEVTQAHTKMQRNGAPVSLEQPPRQSMIDSQLQQKTLVESDSTTNDNHNSSLQNSLEAATDEMAQDKWHYSKESNESHTVIFAHLQESPLNIPSSGVNAPGCKVSPGVLQSQVDTAIKTVEETEIQHDEKVRGNEVGKLPGQADRVFPMEKTVDMGTKIAPLHMTEQTKPEKTKDAETGDTGRITVDAFYKETEKNKPTSKVVRETISESQDLKSDTPETAPSLLPKLPQDTNLLVQSIHFQEVTKPETKVISVAELLRSQMKALNATLENSGSTIMAQDNIVQVFPTIATGRCQEVKSWPDKGTNPDHTSPTSIKATLMQVYHQLNKTDEELIQTQNGNSTHSQVFQGTPVIPPVSVTDITDITVQPGRSVRKYNESVMHIGQETGPSLLVPPNDCSMAVSLSESKNINSSFTSLTFKNQQSERPETILNTPRPVSQKSVSPLTVASTQQPNVRVLGCTNDEPVQSKNLGFTQMLTSEMKLNSETERRITLMNLTTPSDNGNIRQPITNTISMQSVQKFPSQSTGTQEINLQLSQQGSSLAEDGSLSDSTTNPTPEPSPLLTKRNCVSPIPSATPQELASGARRKILTPKAIPEEVVSLVTQKKEVPTQSSKLSTSSPSTSRRSPLLQPAGEGISRIESLSPLMSRRRTTSETQTSQLSTEDNHPEEKPAQKDKYNPFKAPQVIRKIRSESFADASGHLKLWCQFFNVLSDSVIMWYKNEEEIAQVKRKAGDESQVNLAIVQAFSKDAGVYGCSITNEYGTDSTDILLSSDIIGGMSLREDLGVGEEIEMTPMIFSKGVADSGAWGNRFFGRIMMKESHIGDGCSHKVWRAKVIYGLEPLFESGNTCIIKVRNPVAYGGKEESCLTDRNLDIMKQECKIQNLAREYCKIFSAEARVVENFGPSLEVIPVYLMYRPANTVPYAMVEADLTGLYQKYSVLDHTGRIDMRASTEVEQKCCALQHWIFQWTNGNLLLTRLEGVDTKITNVRISVKTTGHQGLSVEGNPKVFEQFVSQHKCNYFCGLLGLRSMKVMESLMLPTKPKGSKSPLLQRKMAAGSSSPQTSRKGTGSPRLQRKAEQNGNKTPTKQKSAEAPKVVKTALNE</sequence>
<dbReference type="Gene3D" id="3.20.200.10">
    <property type="entry name" value="MHCK/EF2 kinase"/>
    <property type="match status" value="1"/>
</dbReference>
<dbReference type="OrthoDB" id="301415at2759"/>
<dbReference type="InterPro" id="IPR007110">
    <property type="entry name" value="Ig-like_dom"/>
</dbReference>
<dbReference type="InterPro" id="IPR013783">
    <property type="entry name" value="Ig-like_fold"/>
</dbReference>
<dbReference type="SMART" id="SM00409">
    <property type="entry name" value="IG"/>
    <property type="match status" value="2"/>
</dbReference>
<feature type="domain" description="Ig-like" evidence="12">
    <location>
        <begin position="1216"/>
        <end position="1304"/>
    </location>
</feature>
<dbReference type="GO" id="GO:0004674">
    <property type="term" value="F:protein serine/threonine kinase activity"/>
    <property type="evidence" value="ECO:0007669"/>
    <property type="project" value="UniProtKB-KW"/>
</dbReference>
<feature type="compositionally biased region" description="Polar residues" evidence="11">
    <location>
        <begin position="526"/>
        <end position="542"/>
    </location>
</feature>
<dbReference type="InterPro" id="IPR003599">
    <property type="entry name" value="Ig_sub"/>
</dbReference>
<evidence type="ECO:0000256" key="9">
    <source>
        <dbReference type="ARBA" id="ARBA00047899"/>
    </source>
</evidence>
<feature type="domain" description="Alpha-type protein kinase" evidence="13">
    <location>
        <begin position="1332"/>
        <end position="1563"/>
    </location>
</feature>
<dbReference type="PANTHER" id="PTHR47091:SF1">
    <property type="entry name" value="ALPHA-PROTEIN KINASE 3"/>
    <property type="match status" value="1"/>
</dbReference>
<reference evidence="15 16" key="1">
    <citation type="submission" date="2025-04" db="UniProtKB">
        <authorList>
            <consortium name="RefSeq"/>
        </authorList>
    </citation>
    <scope>IDENTIFICATION</scope>
</reference>
<feature type="region of interest" description="Disordered" evidence="11">
    <location>
        <begin position="1572"/>
        <end position="1636"/>
    </location>
</feature>
<comment type="catalytic activity">
    <reaction evidence="10">
        <text>L-seryl-[protein] + ATP = O-phospho-L-seryl-[protein] + ADP + H(+)</text>
        <dbReference type="Rhea" id="RHEA:17989"/>
        <dbReference type="Rhea" id="RHEA-COMP:9863"/>
        <dbReference type="Rhea" id="RHEA-COMP:11604"/>
        <dbReference type="ChEBI" id="CHEBI:15378"/>
        <dbReference type="ChEBI" id="CHEBI:29999"/>
        <dbReference type="ChEBI" id="CHEBI:30616"/>
        <dbReference type="ChEBI" id="CHEBI:83421"/>
        <dbReference type="ChEBI" id="CHEBI:456216"/>
        <dbReference type="EC" id="2.7.11.1"/>
    </reaction>
</comment>
<keyword evidence="6" id="KW-0418">Kinase</keyword>
<dbReference type="InterPro" id="IPR036179">
    <property type="entry name" value="Ig-like_dom_sf"/>
</dbReference>
<keyword evidence="8" id="KW-0393">Immunoglobulin domain</keyword>
<dbReference type="FunFam" id="2.60.40.10:FF:000069">
    <property type="entry name" value="Alpha-protein kinase 3"/>
    <property type="match status" value="1"/>
</dbReference>
<dbReference type="Pfam" id="PF02816">
    <property type="entry name" value="Alpha_kinase"/>
    <property type="match status" value="1"/>
</dbReference>
<feature type="compositionally biased region" description="Polar residues" evidence="11">
    <location>
        <begin position="962"/>
        <end position="973"/>
    </location>
</feature>
<dbReference type="PROSITE" id="PS51158">
    <property type="entry name" value="ALPHA_KINASE"/>
    <property type="match status" value="1"/>
</dbReference>
<evidence type="ECO:0000259" key="12">
    <source>
        <dbReference type="PROSITE" id="PS50835"/>
    </source>
</evidence>
<feature type="region of interest" description="Disordered" evidence="11">
    <location>
        <begin position="1"/>
        <end position="37"/>
    </location>
</feature>
<feature type="region of interest" description="Disordered" evidence="11">
    <location>
        <begin position="170"/>
        <end position="220"/>
    </location>
</feature>
<feature type="compositionally biased region" description="Low complexity" evidence="11">
    <location>
        <begin position="1142"/>
        <end position="1164"/>
    </location>
</feature>
<evidence type="ECO:0000256" key="2">
    <source>
        <dbReference type="ARBA" id="ARBA00012513"/>
    </source>
</evidence>
<feature type="region of interest" description="Disordered" evidence="11">
    <location>
        <begin position="504"/>
        <end position="585"/>
    </location>
</feature>
<dbReference type="Pfam" id="PF07679">
    <property type="entry name" value="I-set"/>
    <property type="match status" value="2"/>
</dbReference>
<dbReference type="EC" id="2.7.11.1" evidence="2"/>
<accession>A0A6P7HXI6</accession>
<feature type="region of interest" description="Disordered" evidence="11">
    <location>
        <begin position="729"/>
        <end position="759"/>
    </location>
</feature>
<dbReference type="CDD" id="cd16973">
    <property type="entry name" value="Alpha_kinase_ALPK3"/>
    <property type="match status" value="1"/>
</dbReference>
<evidence type="ECO:0000256" key="3">
    <source>
        <dbReference type="ARBA" id="ARBA00022527"/>
    </source>
</evidence>
<dbReference type="InterPro" id="IPR004166">
    <property type="entry name" value="a-kinase_dom"/>
</dbReference>
<keyword evidence="3" id="KW-0723">Serine/threonine-protein kinase</keyword>
<dbReference type="PANTHER" id="PTHR47091">
    <property type="entry name" value="ALPHA-PROTEIN KINASE 2-RELATED"/>
    <property type="match status" value="1"/>
</dbReference>
<dbReference type="SUPFAM" id="SSF56112">
    <property type="entry name" value="Protein kinase-like (PK-like)"/>
    <property type="match status" value="1"/>
</dbReference>
<feature type="compositionally biased region" description="Low complexity" evidence="11">
    <location>
        <begin position="574"/>
        <end position="585"/>
    </location>
</feature>
<dbReference type="Gene3D" id="2.60.40.10">
    <property type="entry name" value="Immunoglobulins"/>
    <property type="match status" value="2"/>
</dbReference>
<dbReference type="GeneID" id="114433818"/>
<feature type="compositionally biased region" description="Basic and acidic residues" evidence="11">
    <location>
        <begin position="170"/>
        <end position="185"/>
    </location>
</feature>
<evidence type="ECO:0000256" key="4">
    <source>
        <dbReference type="ARBA" id="ARBA00022679"/>
    </source>
</evidence>
<evidence type="ECO:0000313" key="14">
    <source>
        <dbReference type="Proteomes" id="UP000515145"/>
    </source>
</evidence>
<feature type="region of interest" description="Disordered" evidence="11">
    <location>
        <begin position="397"/>
        <end position="424"/>
    </location>
</feature>
<feature type="region of interest" description="Disordered" evidence="11">
    <location>
        <begin position="952"/>
        <end position="973"/>
    </location>
</feature>
<feature type="compositionally biased region" description="Low complexity" evidence="11">
    <location>
        <begin position="1186"/>
        <end position="1195"/>
    </location>
</feature>
<keyword evidence="4" id="KW-0808">Transferase</keyword>
<feature type="compositionally biased region" description="Basic and acidic residues" evidence="11">
    <location>
        <begin position="303"/>
        <end position="318"/>
    </location>
</feature>
<dbReference type="GO" id="GO:0055013">
    <property type="term" value="P:cardiac muscle cell development"/>
    <property type="evidence" value="ECO:0007669"/>
    <property type="project" value="TreeGrafter"/>
</dbReference>
<feature type="compositionally biased region" description="Polar residues" evidence="11">
    <location>
        <begin position="557"/>
        <end position="573"/>
    </location>
</feature>
<evidence type="ECO:0000256" key="1">
    <source>
        <dbReference type="ARBA" id="ARBA00008651"/>
    </source>
</evidence>
<feature type="region of interest" description="Disordered" evidence="11">
    <location>
        <begin position="1137"/>
        <end position="1212"/>
    </location>
</feature>
<feature type="compositionally biased region" description="Basic and acidic residues" evidence="11">
    <location>
        <begin position="505"/>
        <end position="521"/>
    </location>
</feature>
<dbReference type="InterPro" id="IPR003598">
    <property type="entry name" value="Ig_sub2"/>
</dbReference>
<evidence type="ECO:0000256" key="8">
    <source>
        <dbReference type="ARBA" id="ARBA00023319"/>
    </source>
</evidence>
<feature type="compositionally biased region" description="Polar residues" evidence="11">
    <location>
        <begin position="1590"/>
        <end position="1600"/>
    </location>
</feature>
<evidence type="ECO:0000256" key="5">
    <source>
        <dbReference type="ARBA" id="ARBA00022737"/>
    </source>
</evidence>